<name>A0A2H3EDV8_ARMGA</name>
<dbReference type="AlphaFoldDB" id="A0A2H3EDV8"/>
<reference evidence="2" key="1">
    <citation type="journal article" date="2017" name="Nat. Ecol. Evol.">
        <title>Genome expansion and lineage-specific genetic innovations in the forest pathogenic fungi Armillaria.</title>
        <authorList>
            <person name="Sipos G."/>
            <person name="Prasanna A.N."/>
            <person name="Walter M.C."/>
            <person name="O'Connor E."/>
            <person name="Balint B."/>
            <person name="Krizsan K."/>
            <person name="Kiss B."/>
            <person name="Hess J."/>
            <person name="Varga T."/>
            <person name="Slot J."/>
            <person name="Riley R."/>
            <person name="Boka B."/>
            <person name="Rigling D."/>
            <person name="Barry K."/>
            <person name="Lee J."/>
            <person name="Mihaltcheva S."/>
            <person name="LaButti K."/>
            <person name="Lipzen A."/>
            <person name="Waldron R."/>
            <person name="Moloney N.M."/>
            <person name="Sperisen C."/>
            <person name="Kredics L."/>
            <person name="Vagvoelgyi C."/>
            <person name="Patrignani A."/>
            <person name="Fitzpatrick D."/>
            <person name="Nagy I."/>
            <person name="Doyle S."/>
            <person name="Anderson J.B."/>
            <person name="Grigoriev I.V."/>
            <person name="Gueldener U."/>
            <person name="Muensterkoetter M."/>
            <person name="Nagy L.G."/>
        </authorList>
    </citation>
    <scope>NUCLEOTIDE SEQUENCE [LARGE SCALE GENOMIC DNA]</scope>
    <source>
        <strain evidence="2">Ar21-2</strain>
    </source>
</reference>
<evidence type="ECO:0000313" key="2">
    <source>
        <dbReference type="Proteomes" id="UP000217790"/>
    </source>
</evidence>
<gene>
    <name evidence="1" type="ORF">ARMGADRAFT_53259</name>
</gene>
<proteinExistence type="predicted"/>
<dbReference type="InParanoid" id="A0A2H3EDV8"/>
<organism evidence="1 2">
    <name type="scientific">Armillaria gallica</name>
    <name type="common">Bulbous honey fungus</name>
    <name type="synonym">Armillaria bulbosa</name>
    <dbReference type="NCBI Taxonomy" id="47427"/>
    <lineage>
        <taxon>Eukaryota</taxon>
        <taxon>Fungi</taxon>
        <taxon>Dikarya</taxon>
        <taxon>Basidiomycota</taxon>
        <taxon>Agaricomycotina</taxon>
        <taxon>Agaricomycetes</taxon>
        <taxon>Agaricomycetidae</taxon>
        <taxon>Agaricales</taxon>
        <taxon>Marasmiineae</taxon>
        <taxon>Physalacriaceae</taxon>
        <taxon>Armillaria</taxon>
    </lineage>
</organism>
<evidence type="ECO:0000313" key="1">
    <source>
        <dbReference type="EMBL" id="PBL04411.1"/>
    </source>
</evidence>
<keyword evidence="2" id="KW-1185">Reference proteome</keyword>
<sequence>MCILGRCGTVPGAAIVVLLLNNERGTVGYLLSGHARMPKQLIINNSSLSHRLPRVLLSSIGSPFPSYFPALHNMNARLDQVVA</sequence>
<protein>
    <submittedName>
        <fullName evidence="1">Uncharacterized protein</fullName>
    </submittedName>
</protein>
<dbReference type="EMBL" id="KZ293644">
    <property type="protein sequence ID" value="PBL04411.1"/>
    <property type="molecule type" value="Genomic_DNA"/>
</dbReference>
<accession>A0A2H3EDV8</accession>
<dbReference type="Proteomes" id="UP000217790">
    <property type="component" value="Unassembled WGS sequence"/>
</dbReference>